<dbReference type="EMBL" id="JBBKZT010000004">
    <property type="protein sequence ID" value="MEJ8846929.1"/>
    <property type="molecule type" value="Genomic_DNA"/>
</dbReference>
<evidence type="ECO:0000313" key="2">
    <source>
        <dbReference type="Proteomes" id="UP001385892"/>
    </source>
</evidence>
<comment type="caution">
    <text evidence="1">The sequence shown here is derived from an EMBL/GenBank/DDBJ whole genome shotgun (WGS) entry which is preliminary data.</text>
</comment>
<name>A0ABU8WHW7_9BURK</name>
<accession>A0ABU8WHW7</accession>
<protein>
    <recommendedName>
        <fullName evidence="3">DUF4402 domain-containing protein</fullName>
    </recommendedName>
</protein>
<organism evidence="1 2">
    <name type="scientific">Variovorax rhizosphaerae</name>
    <dbReference type="NCBI Taxonomy" id="1836200"/>
    <lineage>
        <taxon>Bacteria</taxon>
        <taxon>Pseudomonadati</taxon>
        <taxon>Pseudomonadota</taxon>
        <taxon>Betaproteobacteria</taxon>
        <taxon>Burkholderiales</taxon>
        <taxon>Comamonadaceae</taxon>
        <taxon>Variovorax</taxon>
    </lineage>
</organism>
<dbReference type="RefSeq" id="WP_340342080.1">
    <property type="nucleotide sequence ID" value="NZ_JBBKZT010000004.1"/>
</dbReference>
<evidence type="ECO:0000313" key="1">
    <source>
        <dbReference type="EMBL" id="MEJ8846929.1"/>
    </source>
</evidence>
<sequence length="218" mass="22188">MPTKLHRRYAAGLPAPALLGLAVLLGCDQARGYEVTISTGSRALYLQVGTGGMSGRYEDGGTPGNNASINSVTATVTADTLGSGPLRMSTNSSVNNSPYDGFNYCDSGAGAVYVGGFYRTPGAAGSAASLTVNTPPSLVGTGGATIPFSTISWVSGGQDDTGAPAIRSGTFTSGTQTIANSIPRNTWFEGCLTFTYANDQMQPAGTFTGRATYQLAAP</sequence>
<reference evidence="1 2" key="1">
    <citation type="submission" date="2024-03" db="EMBL/GenBank/DDBJ databases">
        <title>Novel species of the genus Variovorax.</title>
        <authorList>
            <person name="Liu Q."/>
            <person name="Xin Y.-H."/>
        </authorList>
    </citation>
    <scope>NUCLEOTIDE SEQUENCE [LARGE SCALE GENOMIC DNA]</scope>
    <source>
        <strain evidence="1 2">KACC 18900</strain>
    </source>
</reference>
<gene>
    <name evidence="1" type="ORF">WKW82_09730</name>
</gene>
<evidence type="ECO:0008006" key="3">
    <source>
        <dbReference type="Google" id="ProtNLM"/>
    </source>
</evidence>
<dbReference type="PROSITE" id="PS51257">
    <property type="entry name" value="PROKAR_LIPOPROTEIN"/>
    <property type="match status" value="1"/>
</dbReference>
<dbReference type="Proteomes" id="UP001385892">
    <property type="component" value="Unassembled WGS sequence"/>
</dbReference>
<proteinExistence type="predicted"/>
<keyword evidence="2" id="KW-1185">Reference proteome</keyword>